<dbReference type="SUPFAM" id="SSF51713">
    <property type="entry name" value="tRNA-guanine transglycosylase"/>
    <property type="match status" value="2"/>
</dbReference>
<dbReference type="EMBL" id="JACJTE010000006">
    <property type="protein sequence ID" value="MBD2560539.1"/>
    <property type="molecule type" value="Genomic_DNA"/>
</dbReference>
<comment type="caution">
    <text evidence="2">The sequence shown here is derived from an EMBL/GenBank/DDBJ whole genome shotgun (WGS) entry which is preliminary data.</text>
</comment>
<dbReference type="Gene3D" id="3.20.20.105">
    <property type="entry name" value="Queuine tRNA-ribosyltransferase-like"/>
    <property type="match status" value="1"/>
</dbReference>
<evidence type="ECO:0000313" key="2">
    <source>
        <dbReference type="EMBL" id="MBD2560539.1"/>
    </source>
</evidence>
<dbReference type="InterPro" id="IPR049251">
    <property type="entry name" value="DUF6884"/>
</dbReference>
<gene>
    <name evidence="2" type="ORF">H6G95_07890</name>
</gene>
<dbReference type="RefSeq" id="WP_190897663.1">
    <property type="nucleotide sequence ID" value="NZ_JACJTE010000006.1"/>
</dbReference>
<accession>A0ABR8ESP1</accession>
<evidence type="ECO:0000313" key="3">
    <source>
        <dbReference type="Proteomes" id="UP000604661"/>
    </source>
</evidence>
<feature type="domain" description="DUF6884" evidence="1">
    <location>
        <begin position="336"/>
        <end position="468"/>
    </location>
</feature>
<proteinExistence type="predicted"/>
<sequence>MKLGFYPVLGKSDFVRSKGKKIPIWQLLEYQPVGWLYSLAIKAEIVPDSPIIHDCGSFNYREQDIPTLNGKYVDAHWSIHRYRERSKVGDIIVCPDHLLVGENIRERQEYNLKQAETFIQLTKSYLPNRIPLAVIHGQSLSERLEVAKYLLGLGYRHLGIGGLVSQAREYSINLHIIKTITQVVRSLIDSERVLSKAGVSPSLIDSERVLPKADAMPAAGVAIAPLHEPNAHLHVFGLCSPQYAKACIQMGLSFDGSTFIREGLGGGMFVSHEEKLIRIPTHCAPKCNCHVCRVLNRHRIDPRLTNKGRTHTMGRIAHNLNLVISTYRKFTPKKKIYLVTGCGKQLTYPAAAKDLYYSQHFQACRRYVEEQDSRWYILSPLHQVINPETIIKPYDKSPYSLSHQERILWAQQVAENLMQVASVEIEFVFLTGKLYRQEVTPILHAKGYETKVPMQHLAIGQQLAWIKKELEQEKQLVLNI</sequence>
<dbReference type="Proteomes" id="UP000604661">
    <property type="component" value="Unassembled WGS sequence"/>
</dbReference>
<protein>
    <recommendedName>
        <fullName evidence="1">DUF6884 domain-containing protein</fullName>
    </recommendedName>
</protein>
<dbReference type="InterPro" id="IPR036511">
    <property type="entry name" value="TGT-like_sf"/>
</dbReference>
<evidence type="ECO:0000259" key="1">
    <source>
        <dbReference type="Pfam" id="PF21818"/>
    </source>
</evidence>
<organism evidence="2 3">
    <name type="scientific">Nostoc linckia FACHB-391</name>
    <dbReference type="NCBI Taxonomy" id="2692906"/>
    <lineage>
        <taxon>Bacteria</taxon>
        <taxon>Bacillati</taxon>
        <taxon>Cyanobacteriota</taxon>
        <taxon>Cyanophyceae</taxon>
        <taxon>Nostocales</taxon>
        <taxon>Nostocaceae</taxon>
        <taxon>Nostoc</taxon>
    </lineage>
</organism>
<keyword evidence="3" id="KW-1185">Reference proteome</keyword>
<name>A0ABR8ESP1_NOSLI</name>
<reference evidence="2 3" key="1">
    <citation type="journal article" date="2020" name="ISME J.">
        <title>Comparative genomics reveals insights into cyanobacterial evolution and habitat adaptation.</title>
        <authorList>
            <person name="Chen M.Y."/>
            <person name="Teng W.K."/>
            <person name="Zhao L."/>
            <person name="Hu C.X."/>
            <person name="Zhou Y.K."/>
            <person name="Han B.P."/>
            <person name="Song L.R."/>
            <person name="Shu W.S."/>
        </authorList>
    </citation>
    <scope>NUCLEOTIDE SEQUENCE [LARGE SCALE GENOMIC DNA]</scope>
    <source>
        <strain evidence="2 3">FACHB-391</strain>
    </source>
</reference>
<dbReference type="Pfam" id="PF21818">
    <property type="entry name" value="DUF6884"/>
    <property type="match status" value="1"/>
</dbReference>